<dbReference type="Gene3D" id="2.60.40.10">
    <property type="entry name" value="Immunoglobulins"/>
    <property type="match status" value="7"/>
</dbReference>
<evidence type="ECO:0000313" key="8">
    <source>
        <dbReference type="Proteomes" id="UP000534294"/>
    </source>
</evidence>
<evidence type="ECO:0000256" key="1">
    <source>
        <dbReference type="ARBA" id="ARBA00004496"/>
    </source>
</evidence>
<dbReference type="InterPro" id="IPR017868">
    <property type="entry name" value="Filamin/ABP280_repeat-like"/>
</dbReference>
<dbReference type="PROSITE" id="PS50194">
    <property type="entry name" value="FILAMIN_REPEAT"/>
    <property type="match status" value="1"/>
</dbReference>
<dbReference type="CDD" id="cd00096">
    <property type="entry name" value="Ig"/>
    <property type="match status" value="1"/>
</dbReference>
<dbReference type="SMART" id="SM00409">
    <property type="entry name" value="IG"/>
    <property type="match status" value="2"/>
</dbReference>
<gene>
    <name evidence="7" type="ORF">HNQ64_003258</name>
</gene>
<dbReference type="InterPro" id="IPR036179">
    <property type="entry name" value="Ig-like_dom_sf"/>
</dbReference>
<dbReference type="InterPro" id="IPR015943">
    <property type="entry name" value="WD40/YVTN_repeat-like_dom_sf"/>
</dbReference>
<dbReference type="InterPro" id="IPR036116">
    <property type="entry name" value="FN3_sf"/>
</dbReference>
<evidence type="ECO:0000256" key="4">
    <source>
        <dbReference type="ARBA" id="ARBA00023157"/>
    </source>
</evidence>
<dbReference type="InterPro" id="IPR022519">
    <property type="entry name" value="Gloeo/Verruco_rpt"/>
</dbReference>
<organism evidence="7 8">
    <name type="scientific">Prosthecobacter dejongeii</name>
    <dbReference type="NCBI Taxonomy" id="48465"/>
    <lineage>
        <taxon>Bacteria</taxon>
        <taxon>Pseudomonadati</taxon>
        <taxon>Verrucomicrobiota</taxon>
        <taxon>Verrucomicrobiia</taxon>
        <taxon>Verrucomicrobiales</taxon>
        <taxon>Verrucomicrobiaceae</taxon>
        <taxon>Prosthecobacter</taxon>
    </lineage>
</organism>
<evidence type="ECO:0000256" key="2">
    <source>
        <dbReference type="ARBA" id="ARBA00022490"/>
    </source>
</evidence>
<dbReference type="GO" id="GO:0098609">
    <property type="term" value="P:cell-cell adhesion"/>
    <property type="evidence" value="ECO:0007669"/>
    <property type="project" value="TreeGrafter"/>
</dbReference>
<dbReference type="PANTHER" id="PTHR44170:SF6">
    <property type="entry name" value="CONTACTIN"/>
    <property type="match status" value="1"/>
</dbReference>
<dbReference type="Pfam" id="PF07679">
    <property type="entry name" value="I-set"/>
    <property type="match status" value="1"/>
</dbReference>
<dbReference type="Proteomes" id="UP000534294">
    <property type="component" value="Unassembled WGS sequence"/>
</dbReference>
<dbReference type="PANTHER" id="PTHR44170">
    <property type="entry name" value="PROTEIN SIDEKICK"/>
    <property type="match status" value="1"/>
</dbReference>
<dbReference type="InterPro" id="IPR031549">
    <property type="entry name" value="ASH"/>
</dbReference>
<reference evidence="7 8" key="1">
    <citation type="submission" date="2020-08" db="EMBL/GenBank/DDBJ databases">
        <title>Genomic Encyclopedia of Type Strains, Phase IV (KMG-IV): sequencing the most valuable type-strain genomes for metagenomic binning, comparative biology and taxonomic classification.</title>
        <authorList>
            <person name="Goeker M."/>
        </authorList>
    </citation>
    <scope>NUCLEOTIDE SEQUENCE [LARGE SCALE GENOMIC DNA]</scope>
    <source>
        <strain evidence="7 8">DSM 12251</strain>
    </source>
</reference>
<protein>
    <submittedName>
        <fullName evidence="7">Putative repeat protein (TIGR03803 family)</fullName>
    </submittedName>
</protein>
<evidence type="ECO:0000313" key="7">
    <source>
        <dbReference type="EMBL" id="MBB5038993.1"/>
    </source>
</evidence>
<dbReference type="RefSeq" id="WP_184210303.1">
    <property type="nucleotide sequence ID" value="NZ_JACHIF010000006.1"/>
</dbReference>
<keyword evidence="2" id="KW-0963">Cytoplasm</keyword>
<sequence length="1890" mass="194591">MVTFTGNAGLFMGNSPGAGLVSDGQGYLWGMTQYTANGTASHGTLFRIHELTGAFTRRVTFSNTTAPKGRVPQGALYYDGAGNLWGTTSLGGTYDDGTVFKYNIASNTLTTVVEFTGTQVDVGAIKGSVCQSALVPDGLGYLWGVTNDGGLASDNGTVFKVHMATNTATGVIEFSNNGATNKGMSPVGPLVNDGAGFLWGATTSGGIGNEGTVFKIEAATGTLTTVLQFGNLTGVNASIQSPAAGFTTDGQGYLWGIATAGGSASSWAVYKIKISDGSFTKVVEHLSSSAAYTGVSYLGRTPLAGVSGHASQPWLWGTTSVGGNNNLGTLYRFNPTTGEREVKIHFTGTAGVARGSKPNGKVYVDANGLVWGTTEEGGTSNVGTLFKYDPSFNTFTTLTSFVTTGGCRPKGSLIAPGDGYIWGTTSTGSSSSLGSVFKVDPITSNVIYVRTFSSADSVNGTEPLCGLAADASGHVWGSTQFGGPSNRGTLFKIQTSTGAFTSMLAFTGSSGAAVGHTPTGDLAVDASGNVWGTTATTVFKFEPGTSSFTNVFTTVDTSYPQRGVIGGTLTKAASGKLRFIGSEVTQDFTTYASPRVVIYEITPGTNAVSKLHSLAEGIVGPGTVPDFTPAGPLYEHSDGQWYGVNRTAGFNEDLEPAGGGMVYQVSTGPAVMTQPYNSTSVTSFYSLAANTTLTLRGYANPNGNAITCQIEWGPTTALGNVANASATPGTGYTGSLCEVVLTDLPAFTTYFYRIRANTQTGEPSYGPLRSIQTGPQNSVPAQAEIAVESPIGQPLTDGVTVVNMGDVLLGQMRKQAVVVRNLSSGAGTGELTGLTANITGTHASDFVISTPLGVSSLPFTEMSTGLLITFVPSGAGVRNAVLTITSNDADEASFEIPLTGQGVLLPEIAVESPNSTNLESGTASYDFGSGTVGVGQVRTFTVRNTGSGLLQTLQVNTSGPHAADFVVTAQPAEEVAAQGSTTFSVTFTPSASGSRSAVLSIGSNDEDENPFVIQVSGTGVSAPEIALANGVENLVSGISGVDFGSVNQGNLHAVTLTLRNVGNATLSNVSASIVGTHNADFFIGSLVTSVNAASEVNFAVTFNPQASGSRTATLRIVSNDGDENPFELTLNGTGVSVPEIAVTVGNDVSLEDGVSTLDFDLVATNGSLAKLITIRNLGTAALTDLSLSITGDQAAEYEAAPLTVTSLAPNGSTSFVLNFTPSASGVRTAILRLTSNDANENPFDIALTGTGYMPLTPSFTTPPASQIGFIGEPVSFAVDVVGEQPMSLQWRKNLVVIRNATSNEFNLPAVKASDVGIYSVFAENTLGEEISENAYLGLAVLRQGTLNFKVGAALTLKSTVSIPKAPGVSVGYQWKRSGQILEDGTTLTSSVISGAQSANLKVSNLQTGDTGNYTCVITMTTPTGTVEVADGDTVVNVLTLPVLTLPSLDPLFVSQPVPLIGLAASQNGAKFTAKGLPPGVKIDAVTGILTGAPTMAKIVKGQVQPYQIIFSATNVAGTVSSLPQAWIVEPLPPGIVGTFNGLVERNLTLNGVSGAEEGFGGTLQVVTNLAGSLTGKIKLGPNVYAFKGTLEYDPEAVKAMARATILRRSPAPALQLEFTVEPLSDLVHPGQLLGTVGIPGAEADIQAWRARADASQAGTYNVMYENTPALPETGAPSGIGHAILTVSARGTVSWSGLLSDGSKMTGATSMGTGGQVALHNLLYSNTGSVQGWVNLDSPTVTGSMDWLKNEQPEGKTQNYPAGFFHQMNVRGGIYTAPQKNQRVLGLSQDLFVETSNGGVTPALSYEAVLSTLNTLTITDSGEKFNLKINVKTGQLTGSFEQPGSKVRRASVYGLLVPGHAGVGFFLLPQAGTGSTPILSGSFSLSENSAP</sequence>
<dbReference type="InterPro" id="IPR013783">
    <property type="entry name" value="Ig-like_fold"/>
</dbReference>
<comment type="subcellular location">
    <subcellularLocation>
        <location evidence="1">Cytoplasm</location>
    </subcellularLocation>
</comment>
<dbReference type="InterPro" id="IPR007110">
    <property type="entry name" value="Ig-like_dom"/>
</dbReference>
<dbReference type="GO" id="GO:0005737">
    <property type="term" value="C:cytoplasm"/>
    <property type="evidence" value="ECO:0007669"/>
    <property type="project" value="UniProtKB-SubCell"/>
</dbReference>
<feature type="domain" description="Ig-like" evidence="5">
    <location>
        <begin position="1257"/>
        <end position="1331"/>
    </location>
</feature>
<accession>A0A7W7YMK8</accession>
<name>A0A7W7YMK8_9BACT</name>
<dbReference type="SUPFAM" id="SSF49265">
    <property type="entry name" value="Fibronectin type III"/>
    <property type="match status" value="1"/>
</dbReference>
<comment type="caution">
    <text evidence="7">The sequence shown here is derived from an EMBL/GenBank/DDBJ whole genome shotgun (WGS) entry which is preliminary data.</text>
</comment>
<dbReference type="Gene3D" id="2.130.10.10">
    <property type="entry name" value="YVTN repeat-like/Quinoprotein amine dehydrogenase"/>
    <property type="match status" value="1"/>
</dbReference>
<evidence type="ECO:0000256" key="3">
    <source>
        <dbReference type="ARBA" id="ARBA00022737"/>
    </source>
</evidence>
<keyword evidence="8" id="KW-1185">Reference proteome</keyword>
<dbReference type="SUPFAM" id="SSF63829">
    <property type="entry name" value="Calcium-dependent phosphotriesterase"/>
    <property type="match status" value="2"/>
</dbReference>
<evidence type="ECO:0000259" key="5">
    <source>
        <dbReference type="PROSITE" id="PS50835"/>
    </source>
</evidence>
<evidence type="ECO:0000259" key="6">
    <source>
        <dbReference type="PROSITE" id="PS50853"/>
    </source>
</evidence>
<feature type="domain" description="Ig-like" evidence="5">
    <location>
        <begin position="1351"/>
        <end position="1427"/>
    </location>
</feature>
<keyword evidence="4" id="KW-1015">Disulfide bond</keyword>
<dbReference type="InterPro" id="IPR003599">
    <property type="entry name" value="Ig_sub"/>
</dbReference>
<dbReference type="InterPro" id="IPR003961">
    <property type="entry name" value="FN3_dom"/>
</dbReference>
<dbReference type="SUPFAM" id="SSF48726">
    <property type="entry name" value="Immunoglobulin"/>
    <property type="match status" value="1"/>
</dbReference>
<dbReference type="GO" id="GO:0016020">
    <property type="term" value="C:membrane"/>
    <property type="evidence" value="ECO:0007669"/>
    <property type="project" value="UniProtKB-SubCell"/>
</dbReference>
<dbReference type="NCBIfam" id="TIGR03803">
    <property type="entry name" value="Gloeo_Verruco"/>
    <property type="match status" value="8"/>
</dbReference>
<dbReference type="Pfam" id="PF15780">
    <property type="entry name" value="ASH"/>
    <property type="match status" value="2"/>
</dbReference>
<dbReference type="PROSITE" id="PS50853">
    <property type="entry name" value="FN3"/>
    <property type="match status" value="1"/>
</dbReference>
<feature type="domain" description="Fibronectin type-III" evidence="6">
    <location>
        <begin position="674"/>
        <end position="776"/>
    </location>
</feature>
<dbReference type="PROSITE" id="PS50835">
    <property type="entry name" value="IG_LIKE"/>
    <property type="match status" value="2"/>
</dbReference>
<keyword evidence="3" id="KW-0677">Repeat</keyword>
<dbReference type="NCBIfam" id="NF012200">
    <property type="entry name" value="choice_anch_D"/>
    <property type="match status" value="4"/>
</dbReference>
<proteinExistence type="predicted"/>
<dbReference type="EMBL" id="JACHIF010000006">
    <property type="protein sequence ID" value="MBB5038993.1"/>
    <property type="molecule type" value="Genomic_DNA"/>
</dbReference>
<dbReference type="InterPro" id="IPR013098">
    <property type="entry name" value="Ig_I-set"/>
</dbReference>